<protein>
    <submittedName>
        <fullName evidence="2">Uncharacterized protein</fullName>
    </submittedName>
</protein>
<sequence>MAYFPLPPQPPPSPVCASTEPCTPISLEYISARFNFGFDTPNSELATNHEDLFDDNDPDALFSLDPEGLTSSSCFAKPTPPCGLNHPALSNHEIYSAPENDTDSNTTPSTQEEMRDFFHPSTSARLAIQESPNPAISSINPVPNDAVRKNFVALESTHSEVEAGVQSAKDQGTNRLEDGWLEVKTLTPNWFSSSVDREWVKVPRRLPQPEKIPVMMVMMLQRVEARNDDKSLGDCESADAGGYHLSA</sequence>
<evidence type="ECO:0000256" key="1">
    <source>
        <dbReference type="SAM" id="MobiDB-lite"/>
    </source>
</evidence>
<evidence type="ECO:0000313" key="2">
    <source>
        <dbReference type="EMBL" id="OCL07942.1"/>
    </source>
</evidence>
<accession>A0A8E2EZT0</accession>
<organism evidence="2 3">
    <name type="scientific">Glonium stellatum</name>
    <dbReference type="NCBI Taxonomy" id="574774"/>
    <lineage>
        <taxon>Eukaryota</taxon>
        <taxon>Fungi</taxon>
        <taxon>Dikarya</taxon>
        <taxon>Ascomycota</taxon>
        <taxon>Pezizomycotina</taxon>
        <taxon>Dothideomycetes</taxon>
        <taxon>Pleosporomycetidae</taxon>
        <taxon>Gloniales</taxon>
        <taxon>Gloniaceae</taxon>
        <taxon>Glonium</taxon>
    </lineage>
</organism>
<proteinExistence type="predicted"/>
<name>A0A8E2EZT0_9PEZI</name>
<dbReference type="AlphaFoldDB" id="A0A8E2EZT0"/>
<feature type="region of interest" description="Disordered" evidence="1">
    <location>
        <begin position="227"/>
        <end position="247"/>
    </location>
</feature>
<gene>
    <name evidence="2" type="ORF">AOQ84DRAFT_50396</name>
</gene>
<reference evidence="2 3" key="1">
    <citation type="journal article" date="2016" name="Nat. Commun.">
        <title>Ectomycorrhizal ecology is imprinted in the genome of the dominant symbiotic fungus Cenococcum geophilum.</title>
        <authorList>
            <consortium name="DOE Joint Genome Institute"/>
            <person name="Peter M."/>
            <person name="Kohler A."/>
            <person name="Ohm R.A."/>
            <person name="Kuo A."/>
            <person name="Krutzmann J."/>
            <person name="Morin E."/>
            <person name="Arend M."/>
            <person name="Barry K.W."/>
            <person name="Binder M."/>
            <person name="Choi C."/>
            <person name="Clum A."/>
            <person name="Copeland A."/>
            <person name="Grisel N."/>
            <person name="Haridas S."/>
            <person name="Kipfer T."/>
            <person name="LaButti K."/>
            <person name="Lindquist E."/>
            <person name="Lipzen A."/>
            <person name="Maire R."/>
            <person name="Meier B."/>
            <person name="Mihaltcheva S."/>
            <person name="Molinier V."/>
            <person name="Murat C."/>
            <person name="Poggeler S."/>
            <person name="Quandt C.A."/>
            <person name="Sperisen C."/>
            <person name="Tritt A."/>
            <person name="Tisserant E."/>
            <person name="Crous P.W."/>
            <person name="Henrissat B."/>
            <person name="Nehls U."/>
            <person name="Egli S."/>
            <person name="Spatafora J.W."/>
            <person name="Grigoriev I.V."/>
            <person name="Martin F.M."/>
        </authorList>
    </citation>
    <scope>NUCLEOTIDE SEQUENCE [LARGE SCALE GENOMIC DNA]</scope>
    <source>
        <strain evidence="2 3">CBS 207.34</strain>
    </source>
</reference>
<dbReference type="EMBL" id="KV749751">
    <property type="protein sequence ID" value="OCL07942.1"/>
    <property type="molecule type" value="Genomic_DNA"/>
</dbReference>
<evidence type="ECO:0000313" key="3">
    <source>
        <dbReference type="Proteomes" id="UP000250140"/>
    </source>
</evidence>
<dbReference type="Proteomes" id="UP000250140">
    <property type="component" value="Unassembled WGS sequence"/>
</dbReference>
<dbReference type="OrthoDB" id="10447390at2759"/>
<keyword evidence="3" id="KW-1185">Reference proteome</keyword>